<dbReference type="AlphaFoldDB" id="A0A0H3A978"/>
<dbReference type="Proteomes" id="UP000009173">
    <property type="component" value="Chromosome"/>
</dbReference>
<gene>
    <name evidence="1" type="ordered locus">Dvul_2206</name>
</gene>
<name>A0A0H3A978_NITV4</name>
<proteinExistence type="predicted"/>
<dbReference type="Pfam" id="PF11731">
    <property type="entry name" value="Cdd1"/>
    <property type="match status" value="1"/>
</dbReference>
<dbReference type="EMBL" id="CP000527">
    <property type="protein sequence ID" value="ABM29222.1"/>
    <property type="molecule type" value="Genomic_DNA"/>
</dbReference>
<evidence type="ECO:0000313" key="1">
    <source>
        <dbReference type="EMBL" id="ABM29222.1"/>
    </source>
</evidence>
<dbReference type="RefSeq" id="WP_011792717.1">
    <property type="nucleotide sequence ID" value="NC_008751.1"/>
</dbReference>
<dbReference type="Gene3D" id="1.10.150.20">
    <property type="entry name" value="5' to 3' exonuclease, C-terminal subdomain"/>
    <property type="match status" value="1"/>
</dbReference>
<reference evidence="2" key="1">
    <citation type="journal article" date="2009" name="Environ. Microbiol.">
        <title>Contribution of mobile genetic elements to Desulfovibrio vulgaris genome plasticity.</title>
        <authorList>
            <person name="Walker C.B."/>
            <person name="Stolyar S."/>
            <person name="Chivian D."/>
            <person name="Pinel N."/>
            <person name="Gabster J.A."/>
            <person name="Dehal P.S."/>
            <person name="He Z."/>
            <person name="Yang Z.K."/>
            <person name="Yen H.C."/>
            <person name="Zhou J."/>
            <person name="Wall J.D."/>
            <person name="Hazen T.C."/>
            <person name="Arkin A.P."/>
            <person name="Stahl D.A."/>
        </authorList>
    </citation>
    <scope>NUCLEOTIDE SEQUENCE [LARGE SCALE GENOMIC DNA]</scope>
    <source>
        <strain evidence="2">DP4</strain>
    </source>
</reference>
<dbReference type="InterPro" id="IPR021725">
    <property type="entry name" value="Cdd1"/>
</dbReference>
<evidence type="ECO:0008006" key="3">
    <source>
        <dbReference type="Google" id="ProtNLM"/>
    </source>
</evidence>
<dbReference type="KEGG" id="dvl:Dvul_2206"/>
<organism evidence="1 2">
    <name type="scientific">Nitratidesulfovibrio vulgaris (strain DP4)</name>
    <name type="common">Desulfovibrio vulgaris</name>
    <dbReference type="NCBI Taxonomy" id="391774"/>
    <lineage>
        <taxon>Bacteria</taxon>
        <taxon>Pseudomonadati</taxon>
        <taxon>Thermodesulfobacteriota</taxon>
        <taxon>Desulfovibrionia</taxon>
        <taxon>Desulfovibrionales</taxon>
        <taxon>Desulfovibrionaceae</taxon>
        <taxon>Nitratidesulfovibrio</taxon>
    </lineage>
</organism>
<dbReference type="HOGENOM" id="CLU_160712_1_1_7"/>
<evidence type="ECO:0000313" key="2">
    <source>
        <dbReference type="Proteomes" id="UP000009173"/>
    </source>
</evidence>
<protein>
    <recommendedName>
        <fullName evidence="3">Mitomycin resistance protein</fullName>
    </recommendedName>
</protein>
<sequence length="88" mass="9922">MRRLRDLRSVGPATVRDLARLGIHDVDALARHEATALYERLGQLDGAPHDPCVLDVLRCAVAQAQDPALPAVQRDWFWWSRLRKSGKP</sequence>
<accession>A0A0H3A978</accession>